<keyword evidence="3" id="KW-1185">Reference proteome</keyword>
<feature type="compositionally biased region" description="Polar residues" evidence="1">
    <location>
        <begin position="312"/>
        <end position="322"/>
    </location>
</feature>
<feature type="region of interest" description="Disordered" evidence="1">
    <location>
        <begin position="870"/>
        <end position="898"/>
    </location>
</feature>
<feature type="compositionally biased region" description="Basic residues" evidence="1">
    <location>
        <begin position="323"/>
        <end position="335"/>
    </location>
</feature>
<feature type="compositionally biased region" description="Basic and acidic residues" evidence="1">
    <location>
        <begin position="336"/>
        <end position="359"/>
    </location>
</feature>
<feature type="compositionally biased region" description="Basic residues" evidence="1">
    <location>
        <begin position="301"/>
        <end position="310"/>
    </location>
</feature>
<evidence type="ECO:0000313" key="2">
    <source>
        <dbReference type="EnsemblMetazoa" id="XP_016972948.2"/>
    </source>
</evidence>
<name>A0ABM5H188_DRORH</name>
<feature type="compositionally biased region" description="Basic residues" evidence="1">
    <location>
        <begin position="217"/>
        <end position="228"/>
    </location>
</feature>
<feature type="compositionally biased region" description="Acidic residues" evidence="1">
    <location>
        <begin position="1"/>
        <end position="17"/>
    </location>
</feature>
<feature type="region of interest" description="Disordered" evidence="1">
    <location>
        <begin position="1"/>
        <end position="50"/>
    </location>
</feature>
<sequence length="1053" mass="120129">MTSMDPGEEEEIPIEDANDQRSSKRTSSVQRNSKDVNGRRSSKRRSPRLRSFAAENPFEILIVRARNAKGKASQPFVGNRHVKEVYKIKEITSKNKIEEENTIKEMDRTNSYIRGRSNWTSYQQGPTSRIVEEESVEIAPKMISKSPIAKDHIKEIYKVQEEPQYLKKGSFKEEEDITATKSIPNSTIDKDSSKKMHKAQKRSSKINEQQENLFAKSNHKFSKAKHHKNEIVRIRRAKEEPADLTPKLNLKSPIAKPPYPTKEIYKVHERSQNQKINQRNLKGEPTKSKPNSAIGQNPTSKTHKVRKKSNKLSEQQVNSNAKLNHKSLKAKHPRNNIHDYHAESEKPNEEENKTFEEKENITKSNTKVPIFQTLLKTISKVQNRSKSKKQANSVEEKGYGFPKRDNESFIYQYQKRSRNMNEQNGIDEGDLLLAAPSFANSYYDSTDQEKNYNNEPEKKTLSTPKIQNKTFKQQENYEGELNNTSAVLRSEYFNIVNRPVKEDNINPITINKESEGYLQNQLLINKANFEKVSSLVPSDKSKLNNLFSSASQNKLRKRSFSRSQDLGKSSSSTHAFLSKLQLKLFKPGKGTPVNSLIKNGSVNAPSKTGSSHVLRNKLKQKLFRQTSKVGMPISSQGRVENVETGPIEVFRRNLNLQLLRLTKGVGTISSQTRLVNVNAPSKTGSTHVFRSNLKLTKEGSTPISSQTRVGNINAPSKTGSLQVFRKKEKLFRPRRKLGTPTNSMAKAENGFGPSETDSITSAFFHENPTLVEDVIPFRTGSVFSEVRKSIDRRNLNDRSSFARRAGLALNMTTEKYNEKLKKVKQYLNREDSVDSNNTDTSSIDFEGIRDGDLLLYPYAEIYQKKVNTSEQKKASVTKRIKKSLRPTSKPSEDGIESEKEAERKTACIICRTIKRNPVEKEAPFLDEMRKEKRRRELLAYRANIASQGEHSRRSLSFEPPDQPDKNRAFSLHDLNKKELYSLESKSIIFTREFNLINFPQDSNSITFPGKSKSITFLLESDSRIFPKESNSITFLKKCNSITFPNESSSFTCF</sequence>
<reference evidence="2" key="2">
    <citation type="submission" date="2025-05" db="UniProtKB">
        <authorList>
            <consortium name="EnsemblMetazoa"/>
        </authorList>
    </citation>
    <scope>IDENTIFICATION</scope>
</reference>
<evidence type="ECO:0000313" key="3">
    <source>
        <dbReference type="Proteomes" id="UP001652680"/>
    </source>
</evidence>
<dbReference type="Proteomes" id="UP001652680">
    <property type="component" value="Unassembled WGS sequence"/>
</dbReference>
<accession>A0ABM5H188</accession>
<feature type="region of interest" description="Disordered" evidence="1">
    <location>
        <begin position="172"/>
        <end position="359"/>
    </location>
</feature>
<dbReference type="EnsemblMetazoa" id="XM_017117459.2">
    <property type="protein sequence ID" value="XP_016972948.2"/>
    <property type="gene ID" value="LOC108040170"/>
</dbReference>
<dbReference type="GeneID" id="108040170"/>
<dbReference type="RefSeq" id="XP_016972948.2">
    <property type="nucleotide sequence ID" value="XM_017117459.2"/>
</dbReference>
<proteinExistence type="predicted"/>
<feature type="compositionally biased region" description="Polar residues" evidence="1">
    <location>
        <begin position="288"/>
        <end position="300"/>
    </location>
</feature>
<reference evidence="3" key="1">
    <citation type="journal article" date="2021" name="Elife">
        <title>Highly contiguous assemblies of 101 drosophilid genomes.</title>
        <authorList>
            <person name="Kim B.Y."/>
            <person name="Wang J.R."/>
            <person name="Miller D.E."/>
            <person name="Barmina O."/>
            <person name="Delaney E."/>
            <person name="Thompson A."/>
            <person name="Comeault A.A."/>
            <person name="Peede D."/>
            <person name="D'Agostino E.R."/>
            <person name="Pelaez J."/>
            <person name="Aguilar J.M."/>
            <person name="Haji D."/>
            <person name="Matsunaga T."/>
            <person name="Armstrong E.E."/>
            <person name="Zych M."/>
            <person name="Ogawa Y."/>
            <person name="Stamenkovic-Radak M."/>
            <person name="Jelic M."/>
            <person name="Veselinovic M.S."/>
            <person name="Tanaskovic M."/>
            <person name="Eric P."/>
            <person name="Gao J.J."/>
            <person name="Katoh T.K."/>
            <person name="Toda M.J."/>
            <person name="Watabe H."/>
            <person name="Watada M."/>
            <person name="Davis J.S."/>
            <person name="Moyle L.C."/>
            <person name="Manoli G."/>
            <person name="Bertolini E."/>
            <person name="Kostal V."/>
            <person name="Hawley R.S."/>
            <person name="Takahashi A."/>
            <person name="Jones C.D."/>
            <person name="Price D.K."/>
            <person name="Whiteman N."/>
            <person name="Kopp A."/>
            <person name="Matute D.R."/>
            <person name="Petrov D.A."/>
        </authorList>
    </citation>
    <scope>NUCLEOTIDE SEQUENCE [LARGE SCALE GENOMIC DNA]</scope>
</reference>
<feature type="compositionally biased region" description="Basic residues" evidence="1">
    <location>
        <begin position="195"/>
        <end position="204"/>
    </location>
</feature>
<feature type="compositionally biased region" description="Basic and acidic residues" evidence="1">
    <location>
        <begin position="263"/>
        <end position="272"/>
    </location>
</feature>
<evidence type="ECO:0000256" key="1">
    <source>
        <dbReference type="SAM" id="MobiDB-lite"/>
    </source>
</evidence>
<feature type="compositionally biased region" description="Basic and acidic residues" evidence="1">
    <location>
        <begin position="229"/>
        <end position="241"/>
    </location>
</feature>
<feature type="compositionally biased region" description="Basic residues" evidence="1">
    <location>
        <begin position="875"/>
        <end position="884"/>
    </location>
</feature>
<protein>
    <submittedName>
        <fullName evidence="2">Uncharacterized protein</fullName>
    </submittedName>
</protein>
<organism evidence="2 3">
    <name type="scientific">Drosophila rhopaloa</name>
    <name type="common">Fruit fly</name>
    <dbReference type="NCBI Taxonomy" id="1041015"/>
    <lineage>
        <taxon>Eukaryota</taxon>
        <taxon>Metazoa</taxon>
        <taxon>Ecdysozoa</taxon>
        <taxon>Arthropoda</taxon>
        <taxon>Hexapoda</taxon>
        <taxon>Insecta</taxon>
        <taxon>Pterygota</taxon>
        <taxon>Neoptera</taxon>
        <taxon>Endopterygota</taxon>
        <taxon>Diptera</taxon>
        <taxon>Brachycera</taxon>
        <taxon>Muscomorpha</taxon>
        <taxon>Ephydroidea</taxon>
        <taxon>Drosophilidae</taxon>
        <taxon>Drosophila</taxon>
        <taxon>Sophophora</taxon>
    </lineage>
</organism>